<dbReference type="AlphaFoldDB" id="A0A178T4U4"/>
<gene>
    <name evidence="1" type="ORF">TAF16_2914</name>
</gene>
<dbReference type="Gene3D" id="3.30.565.40">
    <property type="entry name" value="Fervidobacterium nodosum Rt17-B1 like"/>
    <property type="match status" value="1"/>
</dbReference>
<protein>
    <submittedName>
        <fullName evidence="1">Uncharacterized protein</fullName>
    </submittedName>
</protein>
<keyword evidence="2" id="KW-1185">Reference proteome</keyword>
<comment type="caution">
    <text evidence="1">The sequence shown here is derived from an EMBL/GenBank/DDBJ whole genome shotgun (WGS) entry which is preliminary data.</text>
</comment>
<name>A0A178T4U4_9BACL</name>
<dbReference type="RefSeq" id="WP_231110128.1">
    <property type="nucleotide sequence ID" value="NZ_LUCQ01000183.1"/>
</dbReference>
<accession>A0A178T4U4</accession>
<dbReference type="Proteomes" id="UP000078336">
    <property type="component" value="Unassembled WGS sequence"/>
</dbReference>
<reference evidence="1 2" key="1">
    <citation type="submission" date="2016-03" db="EMBL/GenBank/DDBJ databases">
        <title>Spore heat resistance.</title>
        <authorList>
            <person name="Boekhorst J."/>
            <person name="Berendsen E.M."/>
            <person name="Wells-Bennik M.H."/>
            <person name="Kuipers O.P."/>
        </authorList>
    </citation>
    <scope>NUCLEOTIDE SEQUENCE [LARGE SCALE GENOMIC DNA]</scope>
    <source>
        <strain evidence="1 2">AF16</strain>
    </source>
</reference>
<evidence type="ECO:0000313" key="1">
    <source>
        <dbReference type="EMBL" id="OAO76124.1"/>
    </source>
</evidence>
<dbReference type="EMBL" id="LUCQ01000183">
    <property type="protein sequence ID" value="OAO76124.1"/>
    <property type="molecule type" value="Genomic_DNA"/>
</dbReference>
<organism evidence="1 2">
    <name type="scientific">Anoxybacillus flavithermus</name>
    <dbReference type="NCBI Taxonomy" id="33934"/>
    <lineage>
        <taxon>Bacteria</taxon>
        <taxon>Bacillati</taxon>
        <taxon>Bacillota</taxon>
        <taxon>Bacilli</taxon>
        <taxon>Bacillales</taxon>
        <taxon>Anoxybacillaceae</taxon>
        <taxon>Anoxybacillus</taxon>
    </lineage>
</organism>
<evidence type="ECO:0000313" key="2">
    <source>
        <dbReference type="Proteomes" id="UP000078336"/>
    </source>
</evidence>
<sequence>MFKQRSILIVLALFMLTAYSQPLTLYSYTGGAHGITVKVPNNFDFHTGKSLQLDSPWASQTWAAPRLCGRR</sequence>
<dbReference type="PATRIC" id="fig|33934.7.peg.2868"/>
<proteinExistence type="predicted"/>